<dbReference type="GO" id="GO:0008239">
    <property type="term" value="F:dipeptidyl-peptidase activity"/>
    <property type="evidence" value="ECO:0007669"/>
    <property type="project" value="TreeGrafter"/>
</dbReference>
<dbReference type="InterPro" id="IPR029058">
    <property type="entry name" value="AB_hydrolase_fold"/>
</dbReference>
<dbReference type="AlphaFoldDB" id="A0A1G6GEQ0"/>
<dbReference type="Pfam" id="PF00326">
    <property type="entry name" value="Peptidase_S9"/>
    <property type="match status" value="1"/>
</dbReference>
<dbReference type="RefSeq" id="WP_074560450.1">
    <property type="nucleotide sequence ID" value="NZ_FMYE01000099.1"/>
</dbReference>
<dbReference type="PANTHER" id="PTHR11731:SF193">
    <property type="entry name" value="DIPEPTIDYL PEPTIDASE 9"/>
    <property type="match status" value="1"/>
</dbReference>
<dbReference type="PANTHER" id="PTHR11731">
    <property type="entry name" value="PROTEASE FAMILY S9B,C DIPEPTIDYL-PEPTIDASE IV-RELATED"/>
    <property type="match status" value="1"/>
</dbReference>
<dbReference type="EMBL" id="FMYE01000099">
    <property type="protein sequence ID" value="SDB79646.1"/>
    <property type="molecule type" value="Genomic_DNA"/>
</dbReference>
<name>A0A1G6GEQ0_BACOV</name>
<gene>
    <name evidence="3" type="ORF">SAMN05192581_10993</name>
</gene>
<dbReference type="Gene3D" id="3.40.50.1820">
    <property type="entry name" value="alpha/beta hydrolase"/>
    <property type="match status" value="1"/>
</dbReference>
<sequence length="912" mass="105839">MKNSFFRYLFLVAVLLSYTSVEAQQKAKDQSAEQRSHLLKPLDIAACMSWKRVESPDISPTGRWVTYRIAPMEYNPDDKESKILHLFDSHTRKEIVLPDVEQIQYYDADRAVYYEQTDTAGNMKTILMSLSSGVKTEWTYKESFHPVEGMPYSVSVTNVPEDTVNHIPSFDCLVVRHLKTGTAFQIDSIGYYTLYNQNRSILFIRKQTKGNALCYGPLVGPYRTIYQSSVKKEPSSFNLDQERMTGEFTVKDSLWYNFSLKNNTCDLVFDRKEIVIPAGMELVRANLSSSQKFLTMELRPYQEKVNKDKKEEEIKPDKSFELELWTWDEYEVPTLQTRSRYSHPQYSKYIYDIASKKMTEVAPGHADLLEPDRAEEIHYVLYTDETPYRAQKDWLNEMPFDIYSVNVHTGEKQLVGRSYRTRPRWSMNGKWAVMYDPIAQVWNKFDGKTGEVTDISTAIGYPIFEETYDKPNPAPAYGIAGWTADGNNVLIYDAYDWWKIDLTGERQPECITKGYGRKNQRSIRKMTSNIDKEVFNPDETVIVSVWDENTMDEGIYSLDMKGRLKKLAEGPYIYSIHRFSDNQKYCIWNRQNVSEFRDLWWSKSDFSDPIRITNANPQQSEYKWGTAKLVEWTNYEDKPNKGILYLPEDYDAKKEYPVLVQFYETHSGGLNTYHAPMLSSAMADVMYFVSNGYIVFMPDVHFTIGTPGQSSYDAVVSGTKYLIEQGIAHPGKIGLQGHSWSGFQASYLVTKTDIFTCANIGAPITDMVTGYLGIRGGSGLPRYFMYEEWQSRMGKSLWEAKDKYLASSAIVEADKIHTPLLIWHNDRDEAVAYEQGRALYLAMRRLQRPAWHLNYKGEGHFLGNQAAQKDWTIRMKQFFDYYLKGTKEPRWMKEGIHLRERGIDQKYDLLEK</sequence>
<reference evidence="3 4" key="1">
    <citation type="submission" date="2016-10" db="EMBL/GenBank/DDBJ databases">
        <authorList>
            <person name="de Groot N.N."/>
        </authorList>
    </citation>
    <scope>NUCLEOTIDE SEQUENCE [LARGE SCALE GENOMIC DNA]</scope>
    <source>
        <strain evidence="3 4">NLAE-zl-C500</strain>
    </source>
</reference>
<proteinExistence type="predicted"/>
<feature type="domain" description="Peptidase S9 prolyl oligopeptidase catalytic" evidence="2">
    <location>
        <begin position="705"/>
        <end position="885"/>
    </location>
</feature>
<evidence type="ECO:0000313" key="3">
    <source>
        <dbReference type="EMBL" id="SDB79646.1"/>
    </source>
</evidence>
<feature type="chain" id="PRO_5010350181" evidence="1">
    <location>
        <begin position="24"/>
        <end position="912"/>
    </location>
</feature>
<evidence type="ECO:0000259" key="2">
    <source>
        <dbReference type="Pfam" id="PF00326"/>
    </source>
</evidence>
<dbReference type="GO" id="GO:0008236">
    <property type="term" value="F:serine-type peptidase activity"/>
    <property type="evidence" value="ECO:0007669"/>
    <property type="project" value="InterPro"/>
</dbReference>
<evidence type="ECO:0000313" key="4">
    <source>
        <dbReference type="Proteomes" id="UP000183670"/>
    </source>
</evidence>
<dbReference type="InterPro" id="IPR001375">
    <property type="entry name" value="Peptidase_S9_cat"/>
</dbReference>
<protein>
    <submittedName>
        <fullName evidence="3">Prolyl oligopeptidase family protein</fullName>
    </submittedName>
</protein>
<evidence type="ECO:0000256" key="1">
    <source>
        <dbReference type="SAM" id="SignalP"/>
    </source>
</evidence>
<dbReference type="Proteomes" id="UP000183670">
    <property type="component" value="Unassembled WGS sequence"/>
</dbReference>
<keyword evidence="1" id="KW-0732">Signal</keyword>
<organism evidence="3 4">
    <name type="scientific">Bacteroides ovatus</name>
    <dbReference type="NCBI Taxonomy" id="28116"/>
    <lineage>
        <taxon>Bacteria</taxon>
        <taxon>Pseudomonadati</taxon>
        <taxon>Bacteroidota</taxon>
        <taxon>Bacteroidia</taxon>
        <taxon>Bacteroidales</taxon>
        <taxon>Bacteroidaceae</taxon>
        <taxon>Bacteroides</taxon>
    </lineage>
</organism>
<dbReference type="SUPFAM" id="SSF82171">
    <property type="entry name" value="DPP6 N-terminal domain-like"/>
    <property type="match status" value="1"/>
</dbReference>
<accession>A0A1G6GEQ0</accession>
<feature type="signal peptide" evidence="1">
    <location>
        <begin position="1"/>
        <end position="23"/>
    </location>
</feature>
<dbReference type="InterPro" id="IPR050278">
    <property type="entry name" value="Serine_Prot_S9B/DPPIV"/>
</dbReference>
<dbReference type="GO" id="GO:0006508">
    <property type="term" value="P:proteolysis"/>
    <property type="evidence" value="ECO:0007669"/>
    <property type="project" value="InterPro"/>
</dbReference>
<dbReference type="SUPFAM" id="SSF53474">
    <property type="entry name" value="alpha/beta-Hydrolases"/>
    <property type="match status" value="1"/>
</dbReference>